<proteinExistence type="predicted"/>
<dbReference type="EMBL" id="JBHUFD010000005">
    <property type="protein sequence ID" value="MFD1873403.1"/>
    <property type="molecule type" value="Genomic_DNA"/>
</dbReference>
<evidence type="ECO:0000313" key="3">
    <source>
        <dbReference type="Proteomes" id="UP001597197"/>
    </source>
</evidence>
<dbReference type="Proteomes" id="UP001597197">
    <property type="component" value="Unassembled WGS sequence"/>
</dbReference>
<dbReference type="RefSeq" id="WP_382314269.1">
    <property type="nucleotide sequence ID" value="NZ_JBHUFD010000005.1"/>
</dbReference>
<accession>A0ABW4QV31</accession>
<feature type="region of interest" description="Disordered" evidence="1">
    <location>
        <begin position="58"/>
        <end position="109"/>
    </location>
</feature>
<sequence>MPTSQRPARIIWYPVAAYFPAGRRYLMAQDQKKNPSDTPAEDSLLNLKFAQAEADLAAKTGGLGPTTNVYVSSDEDDEITAGEGPVDKQGQRRGVTDPTDEGSTAGSHS</sequence>
<evidence type="ECO:0000256" key="1">
    <source>
        <dbReference type="SAM" id="MobiDB-lite"/>
    </source>
</evidence>
<reference evidence="3" key="1">
    <citation type="journal article" date="2019" name="Int. J. Syst. Evol. Microbiol.">
        <title>The Global Catalogue of Microorganisms (GCM) 10K type strain sequencing project: providing services to taxonomists for standard genome sequencing and annotation.</title>
        <authorList>
            <consortium name="The Broad Institute Genomics Platform"/>
            <consortium name="The Broad Institute Genome Sequencing Center for Infectious Disease"/>
            <person name="Wu L."/>
            <person name="Ma J."/>
        </authorList>
    </citation>
    <scope>NUCLEOTIDE SEQUENCE [LARGE SCALE GENOMIC DNA]</scope>
    <source>
        <strain evidence="3">CGMCC 1.15795</strain>
    </source>
</reference>
<comment type="caution">
    <text evidence="2">The sequence shown here is derived from an EMBL/GenBank/DDBJ whole genome shotgun (WGS) entry which is preliminary data.</text>
</comment>
<evidence type="ECO:0000313" key="2">
    <source>
        <dbReference type="EMBL" id="MFD1873403.1"/>
    </source>
</evidence>
<name>A0ABW4QV31_9BACT</name>
<organism evidence="2 3">
    <name type="scientific">Hymenobacter bucti</name>
    <dbReference type="NCBI Taxonomy" id="1844114"/>
    <lineage>
        <taxon>Bacteria</taxon>
        <taxon>Pseudomonadati</taxon>
        <taxon>Bacteroidota</taxon>
        <taxon>Cytophagia</taxon>
        <taxon>Cytophagales</taxon>
        <taxon>Hymenobacteraceae</taxon>
        <taxon>Hymenobacter</taxon>
    </lineage>
</organism>
<protein>
    <submittedName>
        <fullName evidence="2">Uncharacterized protein</fullName>
    </submittedName>
</protein>
<gene>
    <name evidence="2" type="ORF">ACFSDX_13245</name>
</gene>
<keyword evidence="3" id="KW-1185">Reference proteome</keyword>